<dbReference type="InterPro" id="IPR011990">
    <property type="entry name" value="TPR-like_helical_dom_sf"/>
</dbReference>
<evidence type="ECO:0000256" key="3">
    <source>
        <dbReference type="PROSITE-ProRule" id="PRU01091"/>
    </source>
</evidence>
<keyword evidence="2" id="KW-0802">TPR repeat</keyword>
<evidence type="ECO:0000313" key="7">
    <source>
        <dbReference type="Proteomes" id="UP001253545"/>
    </source>
</evidence>
<keyword evidence="4" id="KW-0472">Membrane</keyword>
<dbReference type="Gene3D" id="1.10.10.10">
    <property type="entry name" value="Winged helix-like DNA-binding domain superfamily/Winged helix DNA-binding domain"/>
    <property type="match status" value="1"/>
</dbReference>
<dbReference type="EMBL" id="JAVRHX010000002">
    <property type="protein sequence ID" value="MDT0595096.1"/>
    <property type="molecule type" value="Genomic_DNA"/>
</dbReference>
<dbReference type="SMART" id="SM00028">
    <property type="entry name" value="TPR"/>
    <property type="match status" value="2"/>
</dbReference>
<evidence type="ECO:0000259" key="5">
    <source>
        <dbReference type="PROSITE" id="PS51755"/>
    </source>
</evidence>
<dbReference type="RefSeq" id="WP_311368613.1">
    <property type="nucleotide sequence ID" value="NZ_JAVRHX010000002.1"/>
</dbReference>
<evidence type="ECO:0000313" key="6">
    <source>
        <dbReference type="EMBL" id="MDT0595096.1"/>
    </source>
</evidence>
<keyword evidence="1 3" id="KW-0238">DNA-binding</keyword>
<evidence type="ECO:0000256" key="2">
    <source>
        <dbReference type="PROSITE-ProRule" id="PRU00339"/>
    </source>
</evidence>
<dbReference type="CDD" id="cd00383">
    <property type="entry name" value="trans_reg_C"/>
    <property type="match status" value="1"/>
</dbReference>
<feature type="DNA-binding region" description="OmpR/PhoB-type" evidence="3">
    <location>
        <begin position="9"/>
        <end position="109"/>
    </location>
</feature>
<dbReference type="InterPro" id="IPR016032">
    <property type="entry name" value="Sig_transdc_resp-reg_C-effctor"/>
</dbReference>
<keyword evidence="7" id="KW-1185">Reference proteome</keyword>
<keyword evidence="4" id="KW-1133">Transmembrane helix</keyword>
<dbReference type="SMART" id="SM00862">
    <property type="entry name" value="Trans_reg_C"/>
    <property type="match status" value="1"/>
</dbReference>
<feature type="transmembrane region" description="Helical" evidence="4">
    <location>
        <begin position="125"/>
        <end position="144"/>
    </location>
</feature>
<dbReference type="PROSITE" id="PS51755">
    <property type="entry name" value="OMPR_PHOB"/>
    <property type="match status" value="1"/>
</dbReference>
<feature type="domain" description="OmpR/PhoB-type" evidence="5">
    <location>
        <begin position="9"/>
        <end position="109"/>
    </location>
</feature>
<accession>A0ABU2ZR31</accession>
<reference evidence="6 7" key="1">
    <citation type="submission" date="2023-09" db="EMBL/GenBank/DDBJ databases">
        <authorList>
            <person name="Rey-Velasco X."/>
        </authorList>
    </citation>
    <scope>NUCLEOTIDE SEQUENCE [LARGE SCALE GENOMIC DNA]</scope>
    <source>
        <strain evidence="6 7">P117</strain>
    </source>
</reference>
<dbReference type="Pfam" id="PF00486">
    <property type="entry name" value="Trans_reg_C"/>
    <property type="match status" value="1"/>
</dbReference>
<comment type="caution">
    <text evidence="6">The sequence shown here is derived from an EMBL/GenBank/DDBJ whole genome shotgun (WGS) entry which is preliminary data.</text>
</comment>
<dbReference type="PANTHER" id="PTHR12558:SF13">
    <property type="entry name" value="CELL DIVISION CYCLE PROTEIN 27 HOMOLOG"/>
    <property type="match status" value="1"/>
</dbReference>
<name>A0ABU2ZR31_9ALTE</name>
<dbReference type="Proteomes" id="UP001253545">
    <property type="component" value="Unassembled WGS sequence"/>
</dbReference>
<feature type="repeat" description="TPR" evidence="2">
    <location>
        <begin position="257"/>
        <end position="290"/>
    </location>
</feature>
<proteinExistence type="predicted"/>
<organism evidence="6 7">
    <name type="scientific">Glaciecola petra</name>
    <dbReference type="NCBI Taxonomy" id="3075602"/>
    <lineage>
        <taxon>Bacteria</taxon>
        <taxon>Pseudomonadati</taxon>
        <taxon>Pseudomonadota</taxon>
        <taxon>Gammaproteobacteria</taxon>
        <taxon>Alteromonadales</taxon>
        <taxon>Alteromonadaceae</taxon>
        <taxon>Glaciecola</taxon>
    </lineage>
</organism>
<dbReference type="Gene3D" id="1.25.40.10">
    <property type="entry name" value="Tetratricopeptide repeat domain"/>
    <property type="match status" value="1"/>
</dbReference>
<gene>
    <name evidence="6" type="ORF">RM552_09600</name>
</gene>
<dbReference type="PROSITE" id="PS50293">
    <property type="entry name" value="TPR_REGION"/>
    <property type="match status" value="1"/>
</dbReference>
<dbReference type="InterPro" id="IPR001867">
    <property type="entry name" value="OmpR/PhoB-type_DNA-bd"/>
</dbReference>
<keyword evidence="4" id="KW-0812">Transmembrane</keyword>
<sequence>MKKISNNKEMPIQFGDWEFIPSERLLYNTISSKSSNLEPKISELLRLLLAADGAVLSRESLIDSLWPNTIVSEDTLARTVSRLRSQLSDSANDPIYIKTIPKSGYQFLVSAKSSENIIKLPSTSFVLVLIIVVSVLVSILFWIVGYTNDDSTVSTMLDRADSLYMEFDEQSNESALALYEKVLNKQSNNARANAGVANALVQRVIRWPNENYSVEISGISLTSALSSGQLNTPDAKLMLERARLIAEKAVRESPYDVQALKSLGFVYSAEGNISRAIDVYRKAIEIDKHAWRSLINLGELYALAENDEAALATFINAYDAMQQKFIEEPQHVGPWQPELGLAIANRYKVVGNEDSAQLWANKVLELVPFERKASTLLVESLKRSGKHQEATRFCQNYAKKLEPILPCTNI</sequence>
<evidence type="ECO:0000256" key="4">
    <source>
        <dbReference type="SAM" id="Phobius"/>
    </source>
</evidence>
<dbReference type="SUPFAM" id="SSF46894">
    <property type="entry name" value="C-terminal effector domain of the bipartite response regulators"/>
    <property type="match status" value="1"/>
</dbReference>
<evidence type="ECO:0000256" key="1">
    <source>
        <dbReference type="ARBA" id="ARBA00023125"/>
    </source>
</evidence>
<dbReference type="InterPro" id="IPR036388">
    <property type="entry name" value="WH-like_DNA-bd_sf"/>
</dbReference>
<protein>
    <submittedName>
        <fullName evidence="6">Winged helix-turn-helix domain-containing protein</fullName>
    </submittedName>
</protein>
<dbReference type="InterPro" id="IPR019734">
    <property type="entry name" value="TPR_rpt"/>
</dbReference>
<dbReference type="PROSITE" id="PS50005">
    <property type="entry name" value="TPR"/>
    <property type="match status" value="1"/>
</dbReference>
<dbReference type="SUPFAM" id="SSF48452">
    <property type="entry name" value="TPR-like"/>
    <property type="match status" value="1"/>
</dbReference>
<dbReference type="PANTHER" id="PTHR12558">
    <property type="entry name" value="CELL DIVISION CYCLE 16,23,27"/>
    <property type="match status" value="1"/>
</dbReference>